<feature type="domain" description="Histidine kinase" evidence="5">
    <location>
        <begin position="233"/>
        <end position="451"/>
    </location>
</feature>
<keyword evidence="7" id="KW-1185">Reference proteome</keyword>
<dbReference type="Pfam" id="PF00512">
    <property type="entry name" value="HisKA"/>
    <property type="match status" value="1"/>
</dbReference>
<keyword evidence="6" id="KW-0808">Transferase</keyword>
<keyword evidence="4" id="KW-1133">Transmembrane helix</keyword>
<keyword evidence="6" id="KW-0418">Kinase</keyword>
<dbReference type="Gene3D" id="3.30.565.10">
    <property type="entry name" value="Histidine kinase-like ATPase, C-terminal domain"/>
    <property type="match status" value="1"/>
</dbReference>
<dbReference type="CDD" id="cd00082">
    <property type="entry name" value="HisKA"/>
    <property type="match status" value="1"/>
</dbReference>
<evidence type="ECO:0000259" key="5">
    <source>
        <dbReference type="PROSITE" id="PS50109"/>
    </source>
</evidence>
<comment type="caution">
    <text evidence="6">The sequence shown here is derived from an EMBL/GenBank/DDBJ whole genome shotgun (WGS) entry which is preliminary data.</text>
</comment>
<reference evidence="6" key="1">
    <citation type="submission" date="2023-06" db="EMBL/GenBank/DDBJ databases">
        <title>Genomic of Parafulvivirga corallium.</title>
        <authorList>
            <person name="Wang G."/>
        </authorList>
    </citation>
    <scope>NUCLEOTIDE SEQUENCE</scope>
    <source>
        <strain evidence="6">BMA10</strain>
    </source>
</reference>
<name>A0ABT8KM14_9BACT</name>
<evidence type="ECO:0000256" key="4">
    <source>
        <dbReference type="SAM" id="Phobius"/>
    </source>
</evidence>
<dbReference type="PROSITE" id="PS50109">
    <property type="entry name" value="HIS_KIN"/>
    <property type="match status" value="1"/>
</dbReference>
<dbReference type="Proteomes" id="UP001172082">
    <property type="component" value="Unassembled WGS sequence"/>
</dbReference>
<evidence type="ECO:0000256" key="1">
    <source>
        <dbReference type="ARBA" id="ARBA00000085"/>
    </source>
</evidence>
<dbReference type="SMART" id="SM00388">
    <property type="entry name" value="HisKA"/>
    <property type="match status" value="1"/>
</dbReference>
<evidence type="ECO:0000313" key="7">
    <source>
        <dbReference type="Proteomes" id="UP001172082"/>
    </source>
</evidence>
<dbReference type="PANTHER" id="PTHR43547:SF2">
    <property type="entry name" value="HYBRID SIGNAL TRANSDUCTION HISTIDINE KINASE C"/>
    <property type="match status" value="1"/>
</dbReference>
<evidence type="ECO:0000313" key="6">
    <source>
        <dbReference type="EMBL" id="MDN5201766.1"/>
    </source>
</evidence>
<dbReference type="PANTHER" id="PTHR43547">
    <property type="entry name" value="TWO-COMPONENT HISTIDINE KINASE"/>
    <property type="match status" value="1"/>
</dbReference>
<dbReference type="InterPro" id="IPR036097">
    <property type="entry name" value="HisK_dim/P_sf"/>
</dbReference>
<feature type="transmembrane region" description="Helical" evidence="4">
    <location>
        <begin position="193"/>
        <end position="215"/>
    </location>
</feature>
<dbReference type="InterPro" id="IPR003661">
    <property type="entry name" value="HisK_dim/P_dom"/>
</dbReference>
<dbReference type="RefSeq" id="WP_346751795.1">
    <property type="nucleotide sequence ID" value="NZ_JAUJEA010000003.1"/>
</dbReference>
<dbReference type="PRINTS" id="PR00344">
    <property type="entry name" value="BCTRLSENSOR"/>
</dbReference>
<feature type="transmembrane region" description="Helical" evidence="4">
    <location>
        <begin position="6"/>
        <end position="26"/>
    </location>
</feature>
<keyword evidence="4" id="KW-0812">Transmembrane</keyword>
<dbReference type="InterPro" id="IPR003594">
    <property type="entry name" value="HATPase_dom"/>
</dbReference>
<keyword evidence="3" id="KW-0597">Phosphoprotein</keyword>
<dbReference type="InterPro" id="IPR004358">
    <property type="entry name" value="Sig_transdc_His_kin-like_C"/>
</dbReference>
<organism evidence="6 7">
    <name type="scientific">Splendidivirga corallicola</name>
    <dbReference type="NCBI Taxonomy" id="3051826"/>
    <lineage>
        <taxon>Bacteria</taxon>
        <taxon>Pseudomonadati</taxon>
        <taxon>Bacteroidota</taxon>
        <taxon>Cytophagia</taxon>
        <taxon>Cytophagales</taxon>
        <taxon>Splendidivirgaceae</taxon>
        <taxon>Splendidivirga</taxon>
    </lineage>
</organism>
<gene>
    <name evidence="6" type="ORF">QQ008_10345</name>
</gene>
<dbReference type="InterPro" id="IPR036890">
    <property type="entry name" value="HATPase_C_sf"/>
</dbReference>
<dbReference type="Pfam" id="PF02518">
    <property type="entry name" value="HATPase_c"/>
    <property type="match status" value="1"/>
</dbReference>
<dbReference type="CDD" id="cd00075">
    <property type="entry name" value="HATPase"/>
    <property type="match status" value="1"/>
</dbReference>
<dbReference type="EMBL" id="JAUJEA010000003">
    <property type="protein sequence ID" value="MDN5201766.1"/>
    <property type="molecule type" value="Genomic_DNA"/>
</dbReference>
<dbReference type="SMART" id="SM00387">
    <property type="entry name" value="HATPase_c"/>
    <property type="match status" value="1"/>
</dbReference>
<comment type="catalytic activity">
    <reaction evidence="1">
        <text>ATP + protein L-histidine = ADP + protein N-phospho-L-histidine.</text>
        <dbReference type="EC" id="2.7.13.3"/>
    </reaction>
</comment>
<sequence length="459" mass="52348">MKTRLVIGASLVALFVLIAIQYYSLLQVYTLKKSEFDLRHKNLIKEVFNDLGAIEQLDSVIYLWDQLAINHLREAPFVFGAERDSINNITFKVFLNALYAHEKLSGPIKDYLQNHGAESEFRVGFDIRELALIQFNALDTIYSQDQNQPNTRETFENSLRIDRFTIEGNNFRATFDFHIDFTYKRKVIFREMAGLFILALTVLLIVVFIFVYTTLNMLRQKRLSDMKSDALNNLTHELKTPLSTIAVACRSLGSEQFLGNKAKVIELSKLINKQNKHLTNLIDHILDINFWDTGSVKLVKHEIEIAPFLKEKINNFVTAHTDKHFDLYQNIQLNGLVTAIDELQITVALHNLLSNAVKYSDDNAEIEVQASATDHLTIAVIDKGIGLNREQQKHIFTKFYRAPTGNVHASKGLGLGLYYVKKIVEAHHGFVEVTSKTGEGSTFKIHLPIKQDETAKAHQ</sequence>
<dbReference type="GO" id="GO:0016301">
    <property type="term" value="F:kinase activity"/>
    <property type="evidence" value="ECO:0007669"/>
    <property type="project" value="UniProtKB-KW"/>
</dbReference>
<evidence type="ECO:0000256" key="2">
    <source>
        <dbReference type="ARBA" id="ARBA00012438"/>
    </source>
</evidence>
<dbReference type="SUPFAM" id="SSF47384">
    <property type="entry name" value="Homodimeric domain of signal transducing histidine kinase"/>
    <property type="match status" value="1"/>
</dbReference>
<evidence type="ECO:0000256" key="3">
    <source>
        <dbReference type="ARBA" id="ARBA00022553"/>
    </source>
</evidence>
<protein>
    <recommendedName>
        <fullName evidence="2">histidine kinase</fullName>
        <ecNumber evidence="2">2.7.13.3</ecNumber>
    </recommendedName>
</protein>
<proteinExistence type="predicted"/>
<dbReference type="InterPro" id="IPR005467">
    <property type="entry name" value="His_kinase_dom"/>
</dbReference>
<dbReference type="SUPFAM" id="SSF55874">
    <property type="entry name" value="ATPase domain of HSP90 chaperone/DNA topoisomerase II/histidine kinase"/>
    <property type="match status" value="1"/>
</dbReference>
<dbReference type="EC" id="2.7.13.3" evidence="2"/>
<dbReference type="Gene3D" id="1.10.287.130">
    <property type="match status" value="1"/>
</dbReference>
<accession>A0ABT8KM14</accession>
<keyword evidence="4" id="KW-0472">Membrane</keyword>